<dbReference type="Proteomes" id="UP000194127">
    <property type="component" value="Unassembled WGS sequence"/>
</dbReference>
<evidence type="ECO:0008006" key="3">
    <source>
        <dbReference type="Google" id="ProtNLM"/>
    </source>
</evidence>
<dbReference type="EMBL" id="KZ110833">
    <property type="protein sequence ID" value="OSX55877.1"/>
    <property type="molecule type" value="Genomic_DNA"/>
</dbReference>
<organism evidence="1 2">
    <name type="scientific">Postia placenta MAD-698-R-SB12</name>
    <dbReference type="NCBI Taxonomy" id="670580"/>
    <lineage>
        <taxon>Eukaryota</taxon>
        <taxon>Fungi</taxon>
        <taxon>Dikarya</taxon>
        <taxon>Basidiomycota</taxon>
        <taxon>Agaricomycotina</taxon>
        <taxon>Agaricomycetes</taxon>
        <taxon>Polyporales</taxon>
        <taxon>Adustoporiaceae</taxon>
        <taxon>Rhodonia</taxon>
    </lineage>
</organism>
<dbReference type="RefSeq" id="XP_024332671.1">
    <property type="nucleotide sequence ID" value="XM_024487738.1"/>
</dbReference>
<reference evidence="1 2" key="1">
    <citation type="submission" date="2017-04" db="EMBL/GenBank/DDBJ databases">
        <title>Genome Sequence of the Model Brown-Rot Fungus Postia placenta SB12.</title>
        <authorList>
            <consortium name="DOE Joint Genome Institute"/>
            <person name="Gaskell J."/>
            <person name="Kersten P."/>
            <person name="Larrondo L.F."/>
            <person name="Canessa P."/>
            <person name="Martinez D."/>
            <person name="Hibbett D."/>
            <person name="Schmoll M."/>
            <person name="Kubicek C.P."/>
            <person name="Martinez A.T."/>
            <person name="Yadav J."/>
            <person name="Master E."/>
            <person name="Magnuson J.K."/>
            <person name="James T."/>
            <person name="Yaver D."/>
            <person name="Berka R."/>
            <person name="Labutti K."/>
            <person name="Lipzen A."/>
            <person name="Aerts A."/>
            <person name="Barry K."/>
            <person name="Henrissat B."/>
            <person name="Blanchette R."/>
            <person name="Grigoriev I."/>
            <person name="Cullen D."/>
        </authorList>
    </citation>
    <scope>NUCLEOTIDE SEQUENCE [LARGE SCALE GENOMIC DNA]</scope>
    <source>
        <strain evidence="1 2">MAD-698-R-SB12</strain>
    </source>
</reference>
<name>A0A1X6MHJ1_9APHY</name>
<proteinExistence type="predicted"/>
<dbReference type="AlphaFoldDB" id="A0A1X6MHJ1"/>
<dbReference type="OrthoDB" id="2680710at2759"/>
<keyword evidence="2" id="KW-1185">Reference proteome</keyword>
<dbReference type="InterPro" id="IPR027417">
    <property type="entry name" value="P-loop_NTPase"/>
</dbReference>
<sequence>LLDLQPLPLSSRHNNELGSVYSPTIRTFNKIQMQVSQALYANDDNIFVSAPTGIGKMICAEFALLRLE</sequence>
<protein>
    <recommendedName>
        <fullName evidence="3">DEAD/DEAH box helicase domain-containing protein</fullName>
    </recommendedName>
</protein>
<evidence type="ECO:0000313" key="1">
    <source>
        <dbReference type="EMBL" id="OSX55877.1"/>
    </source>
</evidence>
<dbReference type="STRING" id="670580.A0A1X6MHJ1"/>
<dbReference type="SUPFAM" id="SSF52540">
    <property type="entry name" value="P-loop containing nucleoside triphosphate hydrolases"/>
    <property type="match status" value="1"/>
</dbReference>
<dbReference type="GeneID" id="36332687"/>
<accession>A0A1X6MHJ1</accession>
<evidence type="ECO:0000313" key="2">
    <source>
        <dbReference type="Proteomes" id="UP000194127"/>
    </source>
</evidence>
<feature type="non-terminal residue" evidence="1">
    <location>
        <position position="1"/>
    </location>
</feature>
<dbReference type="Gene3D" id="3.40.50.300">
    <property type="entry name" value="P-loop containing nucleotide triphosphate hydrolases"/>
    <property type="match status" value="1"/>
</dbReference>
<gene>
    <name evidence="1" type="ORF">POSPLADRAFT_1162598</name>
</gene>